<dbReference type="SUPFAM" id="SSF64182">
    <property type="entry name" value="DHH phosphoesterases"/>
    <property type="match status" value="1"/>
</dbReference>
<evidence type="ECO:0000313" key="10">
    <source>
        <dbReference type="Proteomes" id="UP000719942"/>
    </source>
</evidence>
<evidence type="ECO:0000313" key="9">
    <source>
        <dbReference type="EMBL" id="MBW7573670.1"/>
    </source>
</evidence>
<accession>A0ABS7DQU0</accession>
<evidence type="ECO:0000259" key="6">
    <source>
        <dbReference type="Pfam" id="PF01368"/>
    </source>
</evidence>
<evidence type="ECO:0000259" key="8">
    <source>
        <dbReference type="Pfam" id="PF17768"/>
    </source>
</evidence>
<proteinExistence type="inferred from homology"/>
<dbReference type="Pfam" id="PF02272">
    <property type="entry name" value="DHHA1"/>
    <property type="match status" value="1"/>
</dbReference>
<dbReference type="EMBL" id="JAGFNZ010000005">
    <property type="protein sequence ID" value="MBW7573670.1"/>
    <property type="molecule type" value="Genomic_DNA"/>
</dbReference>
<feature type="domain" description="DHHA1" evidence="7">
    <location>
        <begin position="349"/>
        <end position="442"/>
    </location>
</feature>
<gene>
    <name evidence="9" type="primary">recJ</name>
    <name evidence="9" type="ORF">J5W02_12705</name>
</gene>
<organism evidence="9 10">
    <name type="scientific">Caproiciproducens faecalis</name>
    <dbReference type="NCBI Taxonomy" id="2820301"/>
    <lineage>
        <taxon>Bacteria</taxon>
        <taxon>Bacillati</taxon>
        <taxon>Bacillota</taxon>
        <taxon>Clostridia</taxon>
        <taxon>Eubacteriales</taxon>
        <taxon>Acutalibacteraceae</taxon>
        <taxon>Caproiciproducens</taxon>
    </lineage>
</organism>
<protein>
    <recommendedName>
        <fullName evidence="2">Single-stranded-DNA-specific exonuclease RecJ</fullName>
    </recommendedName>
</protein>
<keyword evidence="4" id="KW-0378">Hydrolase</keyword>
<reference evidence="9 10" key="1">
    <citation type="submission" date="2021-03" db="EMBL/GenBank/DDBJ databases">
        <title>Caproiciproducens sp. nov. isolated from feces of cow.</title>
        <authorList>
            <person name="Choi J.-Y."/>
        </authorList>
    </citation>
    <scope>NUCLEOTIDE SEQUENCE [LARGE SCALE GENOMIC DNA]</scope>
    <source>
        <strain evidence="9 10">AGMB10547</strain>
    </source>
</reference>
<dbReference type="InterPro" id="IPR003156">
    <property type="entry name" value="DHHA1_dom"/>
</dbReference>
<comment type="caution">
    <text evidence="9">The sequence shown here is derived from an EMBL/GenBank/DDBJ whole genome shotgun (WGS) entry which is preliminary data.</text>
</comment>
<dbReference type="InterPro" id="IPR051673">
    <property type="entry name" value="SSDNA_exonuclease_RecJ"/>
</dbReference>
<keyword evidence="3" id="KW-0540">Nuclease</keyword>
<dbReference type="RefSeq" id="WP_219966068.1">
    <property type="nucleotide sequence ID" value="NZ_JAGFNZ010000005.1"/>
</dbReference>
<dbReference type="Proteomes" id="UP000719942">
    <property type="component" value="Unassembled WGS sequence"/>
</dbReference>
<keyword evidence="10" id="KW-1185">Reference proteome</keyword>
<dbReference type="InterPro" id="IPR004610">
    <property type="entry name" value="RecJ"/>
</dbReference>
<dbReference type="Pfam" id="PF01368">
    <property type="entry name" value="DHH"/>
    <property type="match status" value="1"/>
</dbReference>
<name>A0ABS7DQU0_9FIRM</name>
<evidence type="ECO:0000259" key="7">
    <source>
        <dbReference type="Pfam" id="PF02272"/>
    </source>
</evidence>
<dbReference type="GO" id="GO:0004527">
    <property type="term" value="F:exonuclease activity"/>
    <property type="evidence" value="ECO:0007669"/>
    <property type="project" value="UniProtKB-KW"/>
</dbReference>
<evidence type="ECO:0000256" key="2">
    <source>
        <dbReference type="ARBA" id="ARBA00019841"/>
    </source>
</evidence>
<dbReference type="PANTHER" id="PTHR30255">
    <property type="entry name" value="SINGLE-STRANDED-DNA-SPECIFIC EXONUCLEASE RECJ"/>
    <property type="match status" value="1"/>
</dbReference>
<comment type="similarity">
    <text evidence="1">Belongs to the RecJ family.</text>
</comment>
<evidence type="ECO:0000256" key="1">
    <source>
        <dbReference type="ARBA" id="ARBA00005915"/>
    </source>
</evidence>
<evidence type="ECO:0000256" key="4">
    <source>
        <dbReference type="ARBA" id="ARBA00022801"/>
    </source>
</evidence>
<evidence type="ECO:0000256" key="5">
    <source>
        <dbReference type="ARBA" id="ARBA00022839"/>
    </source>
</evidence>
<sequence length="688" mass="75919">MSIKKWQVFSCDARSAEKVTKETGIPELLAILLQARGITEPEHVRELFQSELHFSDPFLMADMRQAADRILSAVDGFEKIAIYGDYDADGVTSTAMLYSYLESCGANVLYYIPEREGEGYGLNKNAIQILHEQQVNLIVTVDNGISSIDEVDYANSLSIDVVITDHHRPRAELPRACAVVDPYRTDCKSPYKDFSGVGVAFKLIMALEGEDCDITALLDNYADLVAIGTIGDIVPLTGENRSLVKAGLRIISHNDRLGLRSLLEQAGMEGRKLTAGNVAFTIVPRINATGRIGSPDRAVRLLLTEYPEEAGELSSDINDDNEYRRQIEKEIYEKALQQLSEEPQRLYDRVLVIEGENWHHGVIGIVSSRITEQFGKPSIIISYSGEEAKGSGRSIEGFSLFEAVRSCDKLLTRYGGHPMAAGLTLPTENIAAFRKTINDYAASLNGPMPVPVIKIDCLLKPQQLTLDVPEYVQALEPFGMGNPSPLFGLYHMKLSDITPVGGGKHLRVTVSQGSATVRCMKFGTTLEQFPYLPGDILDLAVTLEAREYNGKNTLSVFIKDLKRSDVDVESVISGLALYEKSKRQEPLTQQEISDLIPDRDEFAAVYRAVRAGNGFCGEAEGLLVKTGSDRLGFGKLLTALDVLSEHHLIKLEKSGNICIIEMLHTEKKVDLFRSDILDQLKRLGKAGE</sequence>
<dbReference type="Pfam" id="PF17768">
    <property type="entry name" value="RecJ_OB"/>
    <property type="match status" value="1"/>
</dbReference>
<dbReference type="PANTHER" id="PTHR30255:SF2">
    <property type="entry name" value="SINGLE-STRANDED-DNA-SPECIFIC EXONUCLEASE RECJ"/>
    <property type="match status" value="1"/>
</dbReference>
<dbReference type="NCBIfam" id="TIGR00644">
    <property type="entry name" value="recJ"/>
    <property type="match status" value="1"/>
</dbReference>
<dbReference type="Gene3D" id="3.10.310.30">
    <property type="match status" value="1"/>
</dbReference>
<dbReference type="InterPro" id="IPR041122">
    <property type="entry name" value="RecJ_OB"/>
</dbReference>
<evidence type="ECO:0000256" key="3">
    <source>
        <dbReference type="ARBA" id="ARBA00022722"/>
    </source>
</evidence>
<dbReference type="InterPro" id="IPR038763">
    <property type="entry name" value="DHH_sf"/>
</dbReference>
<dbReference type="Gene3D" id="3.90.1640.30">
    <property type="match status" value="1"/>
</dbReference>
<feature type="domain" description="RecJ OB" evidence="8">
    <location>
        <begin position="455"/>
        <end position="560"/>
    </location>
</feature>
<dbReference type="InterPro" id="IPR001667">
    <property type="entry name" value="DDH_dom"/>
</dbReference>
<keyword evidence="5 9" id="KW-0269">Exonuclease</keyword>
<feature type="domain" description="DDH" evidence="6">
    <location>
        <begin position="79"/>
        <end position="229"/>
    </location>
</feature>